<organism evidence="1 2">
    <name type="scientific">Kibdelosporangium banguiense</name>
    <dbReference type="NCBI Taxonomy" id="1365924"/>
    <lineage>
        <taxon>Bacteria</taxon>
        <taxon>Bacillati</taxon>
        <taxon>Actinomycetota</taxon>
        <taxon>Actinomycetes</taxon>
        <taxon>Pseudonocardiales</taxon>
        <taxon>Pseudonocardiaceae</taxon>
        <taxon>Kibdelosporangium</taxon>
    </lineage>
</organism>
<dbReference type="RefSeq" id="WP_209644941.1">
    <property type="nucleotide sequence ID" value="NZ_JAGINW010000001.1"/>
</dbReference>
<accession>A0ABS4TTW4</accession>
<gene>
    <name evidence="1" type="ORF">JOF56_008231</name>
</gene>
<dbReference type="Proteomes" id="UP001519332">
    <property type="component" value="Unassembled WGS sequence"/>
</dbReference>
<proteinExistence type="predicted"/>
<comment type="caution">
    <text evidence="1">The sequence shown here is derived from an EMBL/GenBank/DDBJ whole genome shotgun (WGS) entry which is preliminary data.</text>
</comment>
<evidence type="ECO:0000313" key="2">
    <source>
        <dbReference type="Proteomes" id="UP001519332"/>
    </source>
</evidence>
<sequence length="123" mass="13219">MNKHRLVAPAAVGLVAAVAFGIWWFTTRHIAVPDVVEGWAVPNMTGTAISLHDSDDTRDGNGYIIAGAWWAGSDNMWHDGAQGPTCVGADTNTKTRVQLGIVDVEPREDVIGGPRVIWLRCLG</sequence>
<reference evidence="1 2" key="1">
    <citation type="submission" date="2021-03" db="EMBL/GenBank/DDBJ databases">
        <title>Sequencing the genomes of 1000 actinobacteria strains.</title>
        <authorList>
            <person name="Klenk H.-P."/>
        </authorList>
    </citation>
    <scope>NUCLEOTIDE SEQUENCE [LARGE SCALE GENOMIC DNA]</scope>
    <source>
        <strain evidence="1 2">DSM 46670</strain>
    </source>
</reference>
<dbReference type="EMBL" id="JAGINW010000001">
    <property type="protein sequence ID" value="MBP2327846.1"/>
    <property type="molecule type" value="Genomic_DNA"/>
</dbReference>
<evidence type="ECO:0000313" key="1">
    <source>
        <dbReference type="EMBL" id="MBP2327846.1"/>
    </source>
</evidence>
<name>A0ABS4TTW4_9PSEU</name>
<protein>
    <submittedName>
        <fullName evidence="1">Uncharacterized protein</fullName>
    </submittedName>
</protein>
<keyword evidence="2" id="KW-1185">Reference proteome</keyword>